<keyword evidence="1" id="KW-1133">Transmembrane helix</keyword>
<accession>A0A0V0GNS4</accession>
<proteinExistence type="predicted"/>
<evidence type="ECO:0000313" key="2">
    <source>
        <dbReference type="EMBL" id="JAP08912.1"/>
    </source>
</evidence>
<feature type="transmembrane region" description="Helical" evidence="1">
    <location>
        <begin position="54"/>
        <end position="73"/>
    </location>
</feature>
<keyword evidence="1" id="KW-0812">Transmembrane</keyword>
<dbReference type="AlphaFoldDB" id="A0A0V0GNS4"/>
<reference evidence="2" key="1">
    <citation type="submission" date="2015-12" db="EMBL/GenBank/DDBJ databases">
        <title>Gene expression during late stages of embryo sac development: a critical building block for successful pollen-pistil interactions.</title>
        <authorList>
            <person name="Liu Y."/>
            <person name="Joly V."/>
            <person name="Sabar M."/>
            <person name="Matton D.P."/>
        </authorList>
    </citation>
    <scope>NUCLEOTIDE SEQUENCE</scope>
</reference>
<evidence type="ECO:0000256" key="1">
    <source>
        <dbReference type="SAM" id="Phobius"/>
    </source>
</evidence>
<keyword evidence="1" id="KW-0472">Membrane</keyword>
<protein>
    <submittedName>
        <fullName evidence="2">Putative ovule protein</fullName>
    </submittedName>
</protein>
<sequence>METMPLPDVALLAQKSTVCTSSGNTKRIVQCYEYNDFGHIAANGPKKKKICATVRLLAIIFRTVVVQIVHGLLTKHTRQMH</sequence>
<name>A0A0V0GNS4_SOLCH</name>
<dbReference type="EMBL" id="GEDG01036042">
    <property type="protein sequence ID" value="JAP08912.1"/>
    <property type="molecule type" value="Transcribed_RNA"/>
</dbReference>
<organism evidence="2">
    <name type="scientific">Solanum chacoense</name>
    <name type="common">Chaco potato</name>
    <dbReference type="NCBI Taxonomy" id="4108"/>
    <lineage>
        <taxon>Eukaryota</taxon>
        <taxon>Viridiplantae</taxon>
        <taxon>Streptophyta</taxon>
        <taxon>Embryophyta</taxon>
        <taxon>Tracheophyta</taxon>
        <taxon>Spermatophyta</taxon>
        <taxon>Magnoliopsida</taxon>
        <taxon>eudicotyledons</taxon>
        <taxon>Gunneridae</taxon>
        <taxon>Pentapetalae</taxon>
        <taxon>asterids</taxon>
        <taxon>lamiids</taxon>
        <taxon>Solanales</taxon>
        <taxon>Solanaceae</taxon>
        <taxon>Solanoideae</taxon>
        <taxon>Solaneae</taxon>
        <taxon>Solanum</taxon>
    </lineage>
</organism>